<evidence type="ECO:0000256" key="1">
    <source>
        <dbReference type="SAM" id="MobiDB-lite"/>
    </source>
</evidence>
<name>E9ANV1_LEIMU</name>
<feature type="signal peptide" evidence="2">
    <location>
        <begin position="1"/>
        <end position="47"/>
    </location>
</feature>
<evidence type="ECO:0008006" key="5">
    <source>
        <dbReference type="Google" id="ProtNLM"/>
    </source>
</evidence>
<dbReference type="Proteomes" id="UP000007259">
    <property type="component" value="Chromosome 12"/>
</dbReference>
<dbReference type="OMA" id="DYLIQPP"/>
<evidence type="ECO:0000256" key="2">
    <source>
        <dbReference type="SAM" id="SignalP"/>
    </source>
</evidence>
<dbReference type="PhylomeDB" id="E9ANV1"/>
<dbReference type="AlphaFoldDB" id="E9ANV1"/>
<dbReference type="GeneID" id="13454947"/>
<dbReference type="EMBL" id="FR799565">
    <property type="protein sequence ID" value="CBZ24615.1"/>
    <property type="molecule type" value="Genomic_DNA"/>
</dbReference>
<dbReference type="SUPFAM" id="SSF56601">
    <property type="entry name" value="beta-lactamase/transpeptidase-like"/>
    <property type="match status" value="1"/>
</dbReference>
<gene>
    <name evidence="3" type="ORF">LMXM_12_0240</name>
</gene>
<feature type="compositionally biased region" description="Basic and acidic residues" evidence="1">
    <location>
        <begin position="598"/>
        <end position="610"/>
    </location>
</feature>
<dbReference type="VEuPathDB" id="TriTrypDB:LmxM.12.0240"/>
<dbReference type="KEGG" id="lmi:LMXM_12_0240"/>
<organism evidence="3 4">
    <name type="scientific">Leishmania mexicana (strain MHOM/GT/2001/U1103)</name>
    <dbReference type="NCBI Taxonomy" id="929439"/>
    <lineage>
        <taxon>Eukaryota</taxon>
        <taxon>Discoba</taxon>
        <taxon>Euglenozoa</taxon>
        <taxon>Kinetoplastea</taxon>
        <taxon>Metakinetoplastina</taxon>
        <taxon>Trypanosomatida</taxon>
        <taxon>Trypanosomatidae</taxon>
        <taxon>Leishmaniinae</taxon>
        <taxon>Leishmania</taxon>
    </lineage>
</organism>
<evidence type="ECO:0000313" key="3">
    <source>
        <dbReference type="EMBL" id="CBZ24615.1"/>
    </source>
</evidence>
<feature type="compositionally biased region" description="Low complexity" evidence="1">
    <location>
        <begin position="625"/>
        <end position="637"/>
    </location>
</feature>
<keyword evidence="2" id="KW-0732">Signal</keyword>
<reference evidence="3 4" key="1">
    <citation type="journal article" date="2011" name="Genome Res.">
        <title>Chromosome and gene copy number variation allow major structural change between species and strains of Leishmania.</title>
        <authorList>
            <person name="Rogers M.B."/>
            <person name="Hilley J.D."/>
            <person name="Dickens N.J."/>
            <person name="Wilkes J."/>
            <person name="Bates P.A."/>
            <person name="Depledge D.P."/>
            <person name="Harris D."/>
            <person name="Her Y."/>
            <person name="Herzyk P."/>
            <person name="Imamura H."/>
            <person name="Otto T.D."/>
            <person name="Sanders M."/>
            <person name="Seeger K."/>
            <person name="Dujardin J.C."/>
            <person name="Berriman M."/>
            <person name="Smith D.F."/>
            <person name="Hertz-Fowler C."/>
            <person name="Mottram J.C."/>
        </authorList>
    </citation>
    <scope>NUCLEOTIDE SEQUENCE [LARGE SCALE GENOMIC DNA]</scope>
    <source>
        <strain evidence="3 4">MHOM/GT/2001/U1103</strain>
    </source>
</reference>
<sequence length="700" mass="74138">MVFTGHCAADVAPMCLVDRMKQRCRGRLPSLLMCAVLFAQLLLCSTSLPVAADATITPLLNITSTDKANPDEYYKILLSQDITILAGSTTVLSNDGVAYPNLNTAKGLRSVFQVPEAPRVQRAPKRTNTALKAFRADVLSEFLVAMALLYLDSTGALPFARTAPIPSTYLPASYTGGASFVNPSFPTVPITLNMLLQHVSSLTETGLDLCAETAPSGTVPTLSAFVSSLFSTTTTTVFSASQPGLSTSYAYSHVNAAIVAYVVEQVLAASTNYSTLSGIGEFVFTVVMPPLRLSNTFLLNRNGHVIDAAYPFSSGSNHHTVDHVARQVLDGRSTSIPGSVPMQASYFSGYMLFTTAADVAKLAAEVLVPGGLYHTRIGAMMLENMVPIAVPTMRYTEARTTGLFLFSANKLCSTMYAAISYSGHAPYCRYSPATVSESAPPFGLVAAGGADELAIVCVPVVRSKKTFCSVAELSFSGTACSSGNAAAARGRAVGLAMVSLAHLTSEPMPEASAPPQQPTAHTFNGWFVFLGVAATLVVVVAASYITDYLIQPPPPAKIIAPVVASQIGLRSGTALNDPVGGGGTVGRSEVPVDGESPEAFRDNGRDHDAEDLYSGADDEEQTPYLARSGGPARGSSSLRRRRRRPRPRRRRDNGEQNSASDDSYSSGDESWGDNLDSVDRVSTGSQRPNPKSALRFDAYI</sequence>
<feature type="compositionally biased region" description="Polar residues" evidence="1">
    <location>
        <begin position="655"/>
        <end position="668"/>
    </location>
</feature>
<dbReference type="InterPro" id="IPR012338">
    <property type="entry name" value="Beta-lactam/transpept-like"/>
</dbReference>
<proteinExistence type="predicted"/>
<feature type="chain" id="PRO_5003236238" description="Beta-lactamase-related domain-containing protein" evidence="2">
    <location>
        <begin position="48"/>
        <end position="700"/>
    </location>
</feature>
<feature type="compositionally biased region" description="Polar residues" evidence="1">
    <location>
        <begin position="680"/>
        <end position="689"/>
    </location>
</feature>
<dbReference type="OrthoDB" id="264641at2759"/>
<feature type="region of interest" description="Disordered" evidence="1">
    <location>
        <begin position="573"/>
        <end position="700"/>
    </location>
</feature>
<dbReference type="Gene3D" id="3.40.710.10">
    <property type="entry name" value="DD-peptidase/beta-lactamase superfamily"/>
    <property type="match status" value="1"/>
</dbReference>
<evidence type="ECO:0000313" key="4">
    <source>
        <dbReference type="Proteomes" id="UP000007259"/>
    </source>
</evidence>
<accession>E9ANV1</accession>
<keyword evidence="4" id="KW-1185">Reference proteome</keyword>
<protein>
    <recommendedName>
        <fullName evidence="5">Beta-lactamase-related domain-containing protein</fullName>
    </recommendedName>
</protein>
<feature type="compositionally biased region" description="Basic residues" evidence="1">
    <location>
        <begin position="638"/>
        <end position="651"/>
    </location>
</feature>
<dbReference type="RefSeq" id="XP_003873128.1">
    <property type="nucleotide sequence ID" value="XM_003873079.1"/>
</dbReference>